<dbReference type="InterPro" id="IPR001005">
    <property type="entry name" value="SANT/Myb"/>
</dbReference>
<dbReference type="InterPro" id="IPR006447">
    <property type="entry name" value="Myb_dom_plants"/>
</dbReference>
<dbReference type="SUPFAM" id="SSF46689">
    <property type="entry name" value="Homeodomain-like"/>
    <property type="match status" value="1"/>
</dbReference>
<organism evidence="10 11">
    <name type="scientific">Brassica cretica</name>
    <name type="common">Mustard</name>
    <dbReference type="NCBI Taxonomy" id="69181"/>
    <lineage>
        <taxon>Eukaryota</taxon>
        <taxon>Viridiplantae</taxon>
        <taxon>Streptophyta</taxon>
        <taxon>Embryophyta</taxon>
        <taxon>Tracheophyta</taxon>
        <taxon>Spermatophyta</taxon>
        <taxon>Magnoliopsida</taxon>
        <taxon>eudicotyledons</taxon>
        <taxon>Gunneridae</taxon>
        <taxon>Pentapetalae</taxon>
        <taxon>rosids</taxon>
        <taxon>malvids</taxon>
        <taxon>Brassicales</taxon>
        <taxon>Brassicaceae</taxon>
        <taxon>Brassiceae</taxon>
        <taxon>Brassica</taxon>
    </lineage>
</organism>
<dbReference type="EMBL" id="QGKV02000299">
    <property type="protein sequence ID" value="KAF3595735.1"/>
    <property type="molecule type" value="Genomic_DNA"/>
</dbReference>
<dbReference type="NCBIfam" id="TIGR01557">
    <property type="entry name" value="myb_SHAQKYF"/>
    <property type="match status" value="1"/>
</dbReference>
<protein>
    <recommendedName>
        <fullName evidence="12">Two-component response regulator-like APRR2</fullName>
    </recommendedName>
</protein>
<keyword evidence="5" id="KW-0539">Nucleus</keyword>
<dbReference type="PANTHER" id="PTHR31312:SF4">
    <property type="entry name" value="TWO-COMPONENT RESPONSE REGULATOR-LIKE APRR2"/>
    <property type="match status" value="1"/>
</dbReference>
<dbReference type="PROSITE" id="PS50110">
    <property type="entry name" value="RESPONSE_REGULATORY"/>
    <property type="match status" value="1"/>
</dbReference>
<accession>A0ABQ7EHB6</accession>
<evidence type="ECO:0000313" key="10">
    <source>
        <dbReference type="EMBL" id="KAF3595735.1"/>
    </source>
</evidence>
<feature type="compositionally biased region" description="Low complexity" evidence="7">
    <location>
        <begin position="515"/>
        <end position="527"/>
    </location>
</feature>
<evidence type="ECO:0000259" key="8">
    <source>
        <dbReference type="PROSITE" id="PS50110"/>
    </source>
</evidence>
<dbReference type="PROSITE" id="PS51294">
    <property type="entry name" value="HTH_MYB"/>
    <property type="match status" value="1"/>
</dbReference>
<dbReference type="InterPro" id="IPR044825">
    <property type="entry name" value="GLK1/2-like"/>
</dbReference>
<gene>
    <name evidence="10" type="ORF">DY000_02026808</name>
</gene>
<dbReference type="InterPro" id="IPR001789">
    <property type="entry name" value="Sig_transdc_resp-reg_receiver"/>
</dbReference>
<dbReference type="CDD" id="cd17584">
    <property type="entry name" value="REC_typeB_ARR-like"/>
    <property type="match status" value="1"/>
</dbReference>
<dbReference type="InterPro" id="IPR017930">
    <property type="entry name" value="Myb_dom"/>
</dbReference>
<evidence type="ECO:0000256" key="5">
    <source>
        <dbReference type="ARBA" id="ARBA00023242"/>
    </source>
</evidence>
<keyword evidence="11" id="KW-1185">Reference proteome</keyword>
<feature type="compositionally biased region" description="Polar residues" evidence="7">
    <location>
        <begin position="443"/>
        <end position="453"/>
    </location>
</feature>
<name>A0ABQ7EHB6_BRACR</name>
<dbReference type="InterPro" id="IPR011006">
    <property type="entry name" value="CheY-like_superfamily"/>
</dbReference>
<dbReference type="Gene3D" id="1.10.10.60">
    <property type="entry name" value="Homeodomain-like"/>
    <property type="match status" value="1"/>
</dbReference>
<feature type="compositionally biased region" description="Basic and acidic residues" evidence="7">
    <location>
        <begin position="454"/>
        <end position="488"/>
    </location>
</feature>
<evidence type="ECO:0000256" key="3">
    <source>
        <dbReference type="ARBA" id="ARBA00023125"/>
    </source>
</evidence>
<evidence type="ECO:0000256" key="4">
    <source>
        <dbReference type="ARBA" id="ARBA00023163"/>
    </source>
</evidence>
<keyword evidence="3" id="KW-0238">DNA-binding</keyword>
<proteinExistence type="predicted"/>
<evidence type="ECO:0000259" key="9">
    <source>
        <dbReference type="PROSITE" id="PS51294"/>
    </source>
</evidence>
<feature type="region of interest" description="Disordered" evidence="7">
    <location>
        <begin position="437"/>
        <end position="529"/>
    </location>
</feature>
<evidence type="ECO:0000256" key="1">
    <source>
        <dbReference type="ARBA" id="ARBA00004123"/>
    </source>
</evidence>
<feature type="compositionally biased region" description="Polar residues" evidence="7">
    <location>
        <begin position="162"/>
        <end position="175"/>
    </location>
</feature>
<feature type="compositionally biased region" description="Basic residues" evidence="7">
    <location>
        <begin position="1"/>
        <end position="10"/>
    </location>
</feature>
<evidence type="ECO:0000256" key="6">
    <source>
        <dbReference type="PROSITE-ProRule" id="PRU00169"/>
    </source>
</evidence>
<comment type="caution">
    <text evidence="10">The sequence shown here is derived from an EMBL/GenBank/DDBJ whole genome shotgun (WGS) entry which is preliminary data.</text>
</comment>
<feature type="domain" description="Response regulatory" evidence="8">
    <location>
        <begin position="271"/>
        <end position="385"/>
    </location>
</feature>
<dbReference type="Proteomes" id="UP000266723">
    <property type="component" value="Unassembled WGS sequence"/>
</dbReference>
<feature type="compositionally biased region" description="Pro residues" evidence="7">
    <location>
        <begin position="15"/>
        <end position="27"/>
    </location>
</feature>
<feature type="region of interest" description="Disordered" evidence="7">
    <location>
        <begin position="151"/>
        <end position="186"/>
    </location>
</feature>
<dbReference type="SUPFAM" id="SSF52172">
    <property type="entry name" value="CheY-like"/>
    <property type="match status" value="1"/>
</dbReference>
<dbReference type="PANTHER" id="PTHR31312">
    <property type="entry name" value="TRANSCRIPTION ACTIVATOR GLK1"/>
    <property type="match status" value="1"/>
</dbReference>
<comment type="caution">
    <text evidence="6">Lacks conserved residue(s) required for the propagation of feature annotation.</text>
</comment>
<feature type="domain" description="HTH myb-type" evidence="9">
    <location>
        <begin position="527"/>
        <end position="586"/>
    </location>
</feature>
<evidence type="ECO:0000256" key="7">
    <source>
        <dbReference type="SAM" id="MobiDB-lite"/>
    </source>
</evidence>
<evidence type="ECO:0008006" key="12">
    <source>
        <dbReference type="Google" id="ProtNLM"/>
    </source>
</evidence>
<feature type="region of interest" description="Disordered" evidence="7">
    <location>
        <begin position="1"/>
        <end position="58"/>
    </location>
</feature>
<dbReference type="Gene3D" id="3.40.50.2300">
    <property type="match status" value="1"/>
</dbReference>
<dbReference type="Pfam" id="PF00249">
    <property type="entry name" value="Myb_DNA-binding"/>
    <property type="match status" value="1"/>
</dbReference>
<comment type="subcellular location">
    <subcellularLocation>
        <location evidence="1">Nucleus</location>
    </subcellularLocation>
</comment>
<dbReference type="InterPro" id="IPR009057">
    <property type="entry name" value="Homeodomain-like_sf"/>
</dbReference>
<keyword evidence="2" id="KW-0805">Transcription regulation</keyword>
<evidence type="ECO:0000313" key="11">
    <source>
        <dbReference type="Proteomes" id="UP000266723"/>
    </source>
</evidence>
<keyword evidence="4" id="KW-0804">Transcription</keyword>
<reference evidence="10 11" key="1">
    <citation type="journal article" date="2020" name="BMC Genomics">
        <title>Intraspecific diversification of the crop wild relative Brassica cretica Lam. using demographic model selection.</title>
        <authorList>
            <person name="Kioukis A."/>
            <person name="Michalopoulou V.A."/>
            <person name="Briers L."/>
            <person name="Pirintsos S."/>
            <person name="Studholme D.J."/>
            <person name="Pavlidis P."/>
            <person name="Sarris P.F."/>
        </authorList>
    </citation>
    <scope>NUCLEOTIDE SEQUENCE [LARGE SCALE GENOMIC DNA]</scope>
    <source>
        <strain evidence="11">cv. PFS-1207/04</strain>
    </source>
</reference>
<evidence type="ECO:0000256" key="2">
    <source>
        <dbReference type="ARBA" id="ARBA00023015"/>
    </source>
</evidence>
<sequence>MGKQKAKKSPLAKSPDPPDPPPPPRSSAPPISFQPAAEEESLPSPVSGEVSDAHCSSPAEVDAQLPLISVDLSLQTAKNPSDMPEIVAQVTDPAPEEASLAKTVDELSLMATPTRSSVTNVGATVVAPTLASAHPAEQLADVVAMDAPLSSQKADTMPPPINTNGDKGRSNSAGVSHNAPAAVVSQDEPLRSLISSRRTKKHFSSLGTWENAFSRASKRYEVLFVEILPATTVTAARSGGVGRENNAKPAMVCTANDLSKWENFPKGLRVLLLDGSRDGISAAETRSKLESMDYIVTTFYDESEALSAVVKSPESFHIAIVEVNTRAEDESFKYLEAAKGLLPTIMISDDHCIATTMKCIALGAVEFLQKPLSPEKLKNIWQHVVHKAFNDGGASVSESLKPVKDSVVSMLNVDTNMAIDDKDPAPSTPQLRQVSRLLDQENRNCSVENVNSPTEKENTEDHDIGESKSVDTTNHEDNVIVKEEKGDGEKEEEQGQTEEQKQEEGETGDSVNFHNKSSGNKNLSSNKASRKKVDWTQELHKKFVQAVEQLGVDQAIPSRILELMKVDGLTRHNVASHLQKFRMHRRNILPKDDHNHRWIQSRENHRQIQRQYNGFQQQHRPVMAYPVWGLPGVHPPGAVPPLWPPALPSAGQLPPWHFKPPYPTLNTWGYPVGPPVSGTFFSPPITGTFSTPPANQLDEEMIDQVVKEVISNPGMPLPLGLKPPSAESVLTELLRQDISAVPSSSSSCQINGSRRLR</sequence>